<reference evidence="1 2" key="1">
    <citation type="journal article" date="2011" name="J. Bacteriol.">
        <title>Genome Sequence of an Ammonia-Oxidizing Soil Archaeon, "Candidatus Nitrosoarchaeum koreensis" MY1.</title>
        <authorList>
            <person name="Kim B.K."/>
            <person name="Jung M.Y."/>
            <person name="Yu D.S."/>
            <person name="Park S.J."/>
            <person name="Oh T.K."/>
            <person name="Rhee S.K."/>
            <person name="Kim J.F."/>
        </authorList>
    </citation>
    <scope>NUCLEOTIDE SEQUENCE [LARGE SCALE GENOMIC DNA]</scope>
    <source>
        <strain evidence="1 2">MY1</strain>
    </source>
</reference>
<dbReference type="Proteomes" id="UP000004440">
    <property type="component" value="Unassembled WGS sequence"/>
</dbReference>
<comment type="caution">
    <text evidence="1">The sequence shown here is derived from an EMBL/GenBank/DDBJ whole genome shotgun (WGS) entry which is preliminary data.</text>
</comment>
<gene>
    <name evidence="1" type="ORF">MY1_0593</name>
</gene>
<protein>
    <submittedName>
        <fullName evidence="1">Uncharacterized protein</fullName>
    </submittedName>
</protein>
<evidence type="ECO:0000313" key="1">
    <source>
        <dbReference type="EMBL" id="EGP93358.1"/>
    </source>
</evidence>
<keyword evidence="2" id="KW-1185">Reference proteome</keyword>
<dbReference type="EMBL" id="AFPU01000001">
    <property type="protein sequence ID" value="EGP93358.1"/>
    <property type="molecule type" value="Genomic_DNA"/>
</dbReference>
<dbReference type="AlphaFoldDB" id="F9CVQ6"/>
<name>F9CVQ6_9ARCH</name>
<evidence type="ECO:0000313" key="2">
    <source>
        <dbReference type="Proteomes" id="UP000004440"/>
    </source>
</evidence>
<accession>F9CVQ6</accession>
<organism evidence="1 2">
    <name type="scientific">Nitrosarchaeum koreense MY1</name>
    <dbReference type="NCBI Taxonomy" id="1001994"/>
    <lineage>
        <taxon>Archaea</taxon>
        <taxon>Nitrososphaerota</taxon>
        <taxon>Nitrososphaeria</taxon>
        <taxon>Nitrosopumilales</taxon>
        <taxon>Nitrosopumilaceae</taxon>
        <taxon>Nitrosarchaeum</taxon>
    </lineage>
</organism>
<sequence length="57" mass="6037">MSAGVPVNSGITSVSVVCEIASSGNSLKAIMTNRVAIKKTVPATKYRYFFTNQTIIA</sequence>
<proteinExistence type="predicted"/>